<gene>
    <name evidence="1" type="ORF">DES32_2151</name>
</gene>
<keyword evidence="2" id="KW-1185">Reference proteome</keyword>
<sequence>MAGSIIFAGCVRDCAPHLQQVLANCARLATTTEKAFFLFAENDSVDVTKAILANWCEGRVNARILCFDGLHARLPKRTERIAFLRNQILDSIREQGLTDYDALCILDFDEVNVGVISPEGFRAAVEFLLSAPENAGVFAVSDPIYYDIYALRHEHWSPGDCWKAVRAAPEERRAEVFQSLICDRQVPIAKTAAPIAVDSAFGGLGLYRLAYALEASYLGLDSDGEETCEHVSFNADIRQRGGQLHIFPRLRNSTPWQHCLNGRAQKTIRLGNGPLQMELIAPQSHQLDQYLSSYPLYDRRLPLLLTVFNQVVGAATVLDIGANILDTIALMRLSGVQLTKSISVDAALEFYKYAEFNAARNPALGATSEIVWGFVGAEEDRGNIAAVNGTGNVRELRHRGQLQALLEPRRVTFADLAPDGVDLVKTDVDGYDHVVIRQNLAWLKRWKPMLWVEAQIEDGVDISAWSGNLLALSEDFPYVAAFDNFGFCLCAGTMIDKWNTVLELISIGARYKAHEVSAGRPRFYYLDILFVPQRLAEVFQEFVGALPEMKFTKQTPVPVREYHAKAG</sequence>
<protein>
    <submittedName>
        <fullName evidence="1">FkbM family methyltransferase</fullName>
    </submittedName>
</protein>
<dbReference type="GO" id="GO:0032259">
    <property type="term" value="P:methylation"/>
    <property type="evidence" value="ECO:0007669"/>
    <property type="project" value="UniProtKB-KW"/>
</dbReference>
<dbReference type="AlphaFoldDB" id="A0A3D9YU38"/>
<organism evidence="1 2">
    <name type="scientific">Methylovirgula ligni</name>
    <dbReference type="NCBI Taxonomy" id="569860"/>
    <lineage>
        <taxon>Bacteria</taxon>
        <taxon>Pseudomonadati</taxon>
        <taxon>Pseudomonadota</taxon>
        <taxon>Alphaproteobacteria</taxon>
        <taxon>Hyphomicrobiales</taxon>
        <taxon>Beijerinckiaceae</taxon>
        <taxon>Methylovirgula</taxon>
    </lineage>
</organism>
<dbReference type="Proteomes" id="UP000256900">
    <property type="component" value="Unassembled WGS sequence"/>
</dbReference>
<accession>A0A3D9YU38</accession>
<dbReference type="GO" id="GO:0008168">
    <property type="term" value="F:methyltransferase activity"/>
    <property type="evidence" value="ECO:0007669"/>
    <property type="project" value="UniProtKB-KW"/>
</dbReference>
<keyword evidence="1" id="KW-0489">Methyltransferase</keyword>
<dbReference type="EMBL" id="QUMO01000003">
    <property type="protein sequence ID" value="REF86106.1"/>
    <property type="molecule type" value="Genomic_DNA"/>
</dbReference>
<name>A0A3D9YU38_9HYPH</name>
<dbReference type="InterPro" id="IPR029063">
    <property type="entry name" value="SAM-dependent_MTases_sf"/>
</dbReference>
<proteinExistence type="predicted"/>
<evidence type="ECO:0000313" key="1">
    <source>
        <dbReference type="EMBL" id="REF86106.1"/>
    </source>
</evidence>
<dbReference type="Gene3D" id="3.40.50.150">
    <property type="entry name" value="Vaccinia Virus protein VP39"/>
    <property type="match status" value="1"/>
</dbReference>
<dbReference type="RefSeq" id="WP_115836685.1">
    <property type="nucleotide sequence ID" value="NZ_CP025086.1"/>
</dbReference>
<dbReference type="OrthoDB" id="7375328at2"/>
<reference evidence="1 2" key="1">
    <citation type="submission" date="2018-08" db="EMBL/GenBank/DDBJ databases">
        <title>Genomic Encyclopedia of Type Strains, Phase IV (KMG-IV): sequencing the most valuable type-strain genomes for metagenomic binning, comparative biology and taxonomic classification.</title>
        <authorList>
            <person name="Goeker M."/>
        </authorList>
    </citation>
    <scope>NUCLEOTIDE SEQUENCE [LARGE SCALE GENOMIC DNA]</scope>
    <source>
        <strain evidence="1 2">BW863</strain>
    </source>
</reference>
<evidence type="ECO:0000313" key="2">
    <source>
        <dbReference type="Proteomes" id="UP000256900"/>
    </source>
</evidence>
<dbReference type="SUPFAM" id="SSF53335">
    <property type="entry name" value="S-adenosyl-L-methionine-dependent methyltransferases"/>
    <property type="match status" value="1"/>
</dbReference>
<keyword evidence="1" id="KW-0808">Transferase</keyword>
<comment type="caution">
    <text evidence="1">The sequence shown here is derived from an EMBL/GenBank/DDBJ whole genome shotgun (WGS) entry which is preliminary data.</text>
</comment>